<dbReference type="GO" id="GO:0048278">
    <property type="term" value="P:vesicle docking"/>
    <property type="evidence" value="ECO:0007669"/>
    <property type="project" value="TreeGrafter"/>
</dbReference>
<comment type="subcellular location">
    <subcellularLocation>
        <location evidence="1">Golgi apparatus membrane</location>
        <topology evidence="1">Single-pass type IV membrane protein</topology>
    </subcellularLocation>
</comment>
<dbReference type="EMBL" id="JAEHOC010000001">
    <property type="protein sequence ID" value="KAG2445888.1"/>
    <property type="molecule type" value="Genomic_DNA"/>
</dbReference>
<dbReference type="InterPro" id="IPR045242">
    <property type="entry name" value="Syntaxin"/>
</dbReference>
<gene>
    <name evidence="12" type="ORF">HXX76_000492</name>
</gene>
<dbReference type="PROSITE" id="PS50192">
    <property type="entry name" value="T_SNARE"/>
    <property type="match status" value="1"/>
</dbReference>
<dbReference type="GO" id="GO:0006886">
    <property type="term" value="P:intracellular protein transport"/>
    <property type="evidence" value="ECO:0007669"/>
    <property type="project" value="InterPro"/>
</dbReference>
<dbReference type="GO" id="GO:0000149">
    <property type="term" value="F:SNARE binding"/>
    <property type="evidence" value="ECO:0007669"/>
    <property type="project" value="TreeGrafter"/>
</dbReference>
<dbReference type="GO" id="GO:0000139">
    <property type="term" value="C:Golgi membrane"/>
    <property type="evidence" value="ECO:0007669"/>
    <property type="project" value="UniProtKB-SubCell"/>
</dbReference>
<keyword evidence="8" id="KW-0175">Coiled coil</keyword>
<keyword evidence="13" id="KW-1185">Reference proteome</keyword>
<evidence type="ECO:0000256" key="4">
    <source>
        <dbReference type="ARBA" id="ARBA00022692"/>
    </source>
</evidence>
<evidence type="ECO:0000256" key="1">
    <source>
        <dbReference type="ARBA" id="ARBA00004409"/>
    </source>
</evidence>
<dbReference type="AlphaFoldDB" id="A0A835WEF5"/>
<dbReference type="InterPro" id="IPR006012">
    <property type="entry name" value="Syntaxin/epimorphin_CS"/>
</dbReference>
<dbReference type="Proteomes" id="UP000650467">
    <property type="component" value="Unassembled WGS sequence"/>
</dbReference>
<feature type="domain" description="T-SNARE coiled-coil homology" evidence="11">
    <location>
        <begin position="140"/>
        <end position="202"/>
    </location>
</feature>
<dbReference type="GO" id="GO:0005484">
    <property type="term" value="F:SNAP receptor activity"/>
    <property type="evidence" value="ECO:0007669"/>
    <property type="project" value="InterPro"/>
</dbReference>
<evidence type="ECO:0000256" key="5">
    <source>
        <dbReference type="ARBA" id="ARBA00022927"/>
    </source>
</evidence>
<dbReference type="SMART" id="SM00397">
    <property type="entry name" value="t_SNARE"/>
    <property type="match status" value="1"/>
</dbReference>
<protein>
    <recommendedName>
        <fullName evidence="11">t-SNARE coiled-coil homology domain-containing protein</fullName>
    </recommendedName>
</protein>
<comment type="similarity">
    <text evidence="2">Belongs to the syntaxin family.</text>
</comment>
<evidence type="ECO:0000259" key="11">
    <source>
        <dbReference type="PROSITE" id="PS50192"/>
    </source>
</evidence>
<proteinExistence type="inferred from homology"/>
<dbReference type="Gene3D" id="1.20.58.70">
    <property type="match status" value="1"/>
</dbReference>
<evidence type="ECO:0000256" key="7">
    <source>
        <dbReference type="ARBA" id="ARBA00023034"/>
    </source>
</evidence>
<evidence type="ECO:0000256" key="9">
    <source>
        <dbReference type="ARBA" id="ARBA00023136"/>
    </source>
</evidence>
<dbReference type="SUPFAM" id="SSF47661">
    <property type="entry name" value="t-snare proteins"/>
    <property type="match status" value="1"/>
</dbReference>
<dbReference type="InterPro" id="IPR010989">
    <property type="entry name" value="SNARE"/>
</dbReference>
<evidence type="ECO:0000256" key="8">
    <source>
        <dbReference type="ARBA" id="ARBA00023054"/>
    </source>
</evidence>
<feature type="transmembrane region" description="Helical" evidence="10">
    <location>
        <begin position="211"/>
        <end position="231"/>
    </location>
</feature>
<dbReference type="PANTHER" id="PTHR19957">
    <property type="entry name" value="SYNTAXIN"/>
    <property type="match status" value="1"/>
</dbReference>
<evidence type="ECO:0000256" key="3">
    <source>
        <dbReference type="ARBA" id="ARBA00022448"/>
    </source>
</evidence>
<keyword evidence="6 10" id="KW-1133">Transmembrane helix</keyword>
<dbReference type="InterPro" id="IPR000727">
    <property type="entry name" value="T_SNARE_dom"/>
</dbReference>
<comment type="caution">
    <text evidence="12">The sequence shown here is derived from an EMBL/GenBank/DDBJ whole genome shotgun (WGS) entry which is preliminary data.</text>
</comment>
<keyword evidence="3" id="KW-0813">Transport</keyword>
<dbReference type="PROSITE" id="PS00914">
    <property type="entry name" value="SYNTAXIN"/>
    <property type="match status" value="1"/>
</dbReference>
<organism evidence="12 13">
    <name type="scientific">Chlamydomonas incerta</name>
    <dbReference type="NCBI Taxonomy" id="51695"/>
    <lineage>
        <taxon>Eukaryota</taxon>
        <taxon>Viridiplantae</taxon>
        <taxon>Chlorophyta</taxon>
        <taxon>core chlorophytes</taxon>
        <taxon>Chlorophyceae</taxon>
        <taxon>CS clade</taxon>
        <taxon>Chlamydomonadales</taxon>
        <taxon>Chlamydomonadaceae</taxon>
        <taxon>Chlamydomonas</taxon>
    </lineage>
</organism>
<evidence type="ECO:0000256" key="6">
    <source>
        <dbReference type="ARBA" id="ARBA00022989"/>
    </source>
</evidence>
<dbReference type="CDD" id="cd15845">
    <property type="entry name" value="SNARE_syntaxin16"/>
    <property type="match status" value="1"/>
</dbReference>
<evidence type="ECO:0000256" key="2">
    <source>
        <dbReference type="ARBA" id="ARBA00009063"/>
    </source>
</evidence>
<reference evidence="12" key="1">
    <citation type="journal article" date="2020" name="bioRxiv">
        <title>Comparative genomics of Chlamydomonas.</title>
        <authorList>
            <person name="Craig R.J."/>
            <person name="Hasan A.R."/>
            <person name="Ness R.W."/>
            <person name="Keightley P.D."/>
        </authorList>
    </citation>
    <scope>NUCLEOTIDE SEQUENCE</scope>
    <source>
        <strain evidence="12">SAG 7.73</strain>
    </source>
</reference>
<dbReference type="Pfam" id="PF05739">
    <property type="entry name" value="SNARE"/>
    <property type="match status" value="1"/>
</dbReference>
<dbReference type="PANTHER" id="PTHR19957:SF83">
    <property type="entry name" value="SYNTAXIN-16"/>
    <property type="match status" value="1"/>
</dbReference>
<evidence type="ECO:0000256" key="10">
    <source>
        <dbReference type="SAM" id="Phobius"/>
    </source>
</evidence>
<dbReference type="OrthoDB" id="10251371at2759"/>
<name>A0A835WEF5_CHLIN</name>
<keyword evidence="5" id="KW-0653">Protein transport</keyword>
<evidence type="ECO:0000313" key="12">
    <source>
        <dbReference type="EMBL" id="KAG2445888.1"/>
    </source>
</evidence>
<keyword evidence="4 10" id="KW-0812">Transmembrane</keyword>
<dbReference type="GO" id="GO:0006906">
    <property type="term" value="P:vesicle fusion"/>
    <property type="evidence" value="ECO:0007669"/>
    <property type="project" value="TreeGrafter"/>
</dbReference>
<sequence length="234" mass="26149">MNLVKERLAKLKEYHAKALLVTFDGESEAQVHAEALTREIQQSFKRLDAAIRAMAQSPGRNEDAEVRLQVQRQLAQALFKLSVEFRKEETRFLNKVEQQKGLEAGSVIGLVEADEGTKTGGEPVDPGFTQAQLAMVDISTDLISERDSEIRKIVEAIAELAQIMRDLSTMVIEQGTMLDRIDHNIAQTSVKVEEGVKQLTAADSTQKRGRMYICIIALIVLIVLMLIIVIIRHI</sequence>
<dbReference type="GO" id="GO:0031201">
    <property type="term" value="C:SNARE complex"/>
    <property type="evidence" value="ECO:0007669"/>
    <property type="project" value="TreeGrafter"/>
</dbReference>
<accession>A0A835WEF5</accession>
<evidence type="ECO:0000313" key="13">
    <source>
        <dbReference type="Proteomes" id="UP000650467"/>
    </source>
</evidence>
<keyword evidence="9 10" id="KW-0472">Membrane</keyword>
<keyword evidence="7" id="KW-0333">Golgi apparatus</keyword>